<accession>A0AAU9IV46</accession>
<protein>
    <submittedName>
        <fullName evidence="1">Uncharacterized protein</fullName>
    </submittedName>
</protein>
<gene>
    <name evidence="1" type="ORF">BSTOLATCC_MIC20868</name>
</gene>
<evidence type="ECO:0000313" key="2">
    <source>
        <dbReference type="Proteomes" id="UP001162131"/>
    </source>
</evidence>
<dbReference type="AlphaFoldDB" id="A0AAU9IV46"/>
<evidence type="ECO:0000313" key="1">
    <source>
        <dbReference type="EMBL" id="CAG9318394.1"/>
    </source>
</evidence>
<dbReference type="Proteomes" id="UP001162131">
    <property type="component" value="Unassembled WGS sequence"/>
</dbReference>
<dbReference type="EMBL" id="CAJZBQ010000020">
    <property type="protein sequence ID" value="CAG9318394.1"/>
    <property type="molecule type" value="Genomic_DNA"/>
</dbReference>
<keyword evidence="2" id="KW-1185">Reference proteome</keyword>
<reference evidence="1" key="1">
    <citation type="submission" date="2021-09" db="EMBL/GenBank/DDBJ databases">
        <authorList>
            <consortium name="AG Swart"/>
            <person name="Singh M."/>
            <person name="Singh A."/>
            <person name="Seah K."/>
            <person name="Emmerich C."/>
        </authorList>
    </citation>
    <scope>NUCLEOTIDE SEQUENCE</scope>
    <source>
        <strain evidence="1">ATCC30299</strain>
    </source>
</reference>
<name>A0AAU9IV46_9CILI</name>
<comment type="caution">
    <text evidence="1">The sequence shown here is derived from an EMBL/GenBank/DDBJ whole genome shotgun (WGS) entry which is preliminary data.</text>
</comment>
<organism evidence="1 2">
    <name type="scientific">Blepharisma stoltei</name>
    <dbReference type="NCBI Taxonomy" id="1481888"/>
    <lineage>
        <taxon>Eukaryota</taxon>
        <taxon>Sar</taxon>
        <taxon>Alveolata</taxon>
        <taxon>Ciliophora</taxon>
        <taxon>Postciliodesmatophora</taxon>
        <taxon>Heterotrichea</taxon>
        <taxon>Heterotrichida</taxon>
        <taxon>Blepharismidae</taxon>
        <taxon>Blepharisma</taxon>
    </lineage>
</organism>
<proteinExistence type="predicted"/>
<sequence>MKKAEYPDEEVFDIHTNRVTPEVSQFLQHTDGDHEKTKFISPKGDKSPSINWEGDSVTKRNSDERFIDFKNINIHPRFDSSLFEIYQKIETIKDAPIEYYESILYDLCRRFNVELFSNQLTTKCVEIFHHIYRLKSEECDLSTVELNQLNHHFEDVLNAHPKALQEYELFKDTLNLISALGIKWGVVNLNNFSYRLTGRSLNIKLLDLQELNSNVFTCEAIWIATMVKQEPFLRIADDQIVQLSLLLIQITTKLINSLLSLNQNIDFNNVASIAGLVTSKNPKAVKFTGIEPDFQADVVPYQRLKLKRGILSFCNKDQDLKAAREIKSLIEDFESVYRQFEQTLMINILIMSKNTKDVA</sequence>